<dbReference type="RefSeq" id="XP_004365762.1">
    <property type="nucleotide sequence ID" value="XM_004365705.2"/>
</dbReference>
<dbReference type="InParanoid" id="A0A0D2U2J3"/>
<dbReference type="AlphaFoldDB" id="A0A0D2U2J3"/>
<dbReference type="GO" id="GO:0071209">
    <property type="term" value="F:U7 snRNA binding"/>
    <property type="evidence" value="ECO:0007669"/>
    <property type="project" value="InterPro"/>
</dbReference>
<reference evidence="3" key="1">
    <citation type="submission" date="2011-02" db="EMBL/GenBank/DDBJ databases">
        <title>The Genome Sequence of Capsaspora owczarzaki ATCC 30864.</title>
        <authorList>
            <person name="Russ C."/>
            <person name="Cuomo C."/>
            <person name="Burger G."/>
            <person name="Gray M.W."/>
            <person name="Holland P.W.H."/>
            <person name="King N."/>
            <person name="Lang F.B.F."/>
            <person name="Roger A.J."/>
            <person name="Ruiz-Trillo I."/>
            <person name="Young S.K."/>
            <person name="Zeng Q."/>
            <person name="Gargeya S."/>
            <person name="Alvarado L."/>
            <person name="Berlin A."/>
            <person name="Chapman S.B."/>
            <person name="Chen Z."/>
            <person name="Freedman E."/>
            <person name="Gellesch M."/>
            <person name="Goldberg J."/>
            <person name="Griggs A."/>
            <person name="Gujja S."/>
            <person name="Heilman E."/>
            <person name="Heiman D."/>
            <person name="Howarth C."/>
            <person name="Mehta T."/>
            <person name="Neiman D."/>
            <person name="Pearson M."/>
            <person name="Roberts A."/>
            <person name="Saif S."/>
            <person name="Shea T."/>
            <person name="Shenoy N."/>
            <person name="Sisk P."/>
            <person name="Stolte C."/>
            <person name="Sykes S."/>
            <person name="White J."/>
            <person name="Yandava C."/>
            <person name="Haas B."/>
            <person name="Nusbaum C."/>
            <person name="Birren B."/>
        </authorList>
    </citation>
    <scope>NUCLEOTIDE SEQUENCE</scope>
    <source>
        <strain evidence="3">ATCC 30864</strain>
    </source>
</reference>
<dbReference type="SUPFAM" id="SSF50182">
    <property type="entry name" value="Sm-like ribonucleoproteins"/>
    <property type="match status" value="1"/>
</dbReference>
<dbReference type="Proteomes" id="UP000008743">
    <property type="component" value="Unassembled WGS sequence"/>
</dbReference>
<sequence>MLSDDDPGLDFASPAFDPLRALTEAGVKPPFPNMKPMDSLAKFEATMITRTATKPKVAVTGSDQATEAAAAAAAAAPTTPALREAAVSGNSTSASAGMTHEQSRVQLVHPTAQAQKRAALAQNPNPTPNVDANADPNIINLNLNASGTPRHQVVPLPIGRPKRGPKNVLKRMEELQIGPLSVLYRCVKEHYRARLWIRDDKGIRSQMLATVLVFDKHFNMVVTDVQEIVDMRRFRNLRKPIDSQILLTKLQLAISPTLTQQHPSGAQIPTLPESSWPPIRIVRRRHLFIKGDSVVMVQRVNPSV</sequence>
<dbReference type="InterPro" id="IPR039267">
    <property type="entry name" value="Lsm11"/>
</dbReference>
<dbReference type="Gene3D" id="2.30.30.100">
    <property type="match status" value="1"/>
</dbReference>
<evidence type="ECO:0000256" key="1">
    <source>
        <dbReference type="SAM" id="MobiDB-lite"/>
    </source>
</evidence>
<dbReference type="PANTHER" id="PTHR21415">
    <property type="entry name" value="U7 SNRNA-ASSOCIATED SM-LIKE PROTEIN LSM11"/>
    <property type="match status" value="1"/>
</dbReference>
<organism evidence="2 3">
    <name type="scientific">Capsaspora owczarzaki (strain ATCC 30864)</name>
    <dbReference type="NCBI Taxonomy" id="595528"/>
    <lineage>
        <taxon>Eukaryota</taxon>
        <taxon>Filasterea</taxon>
        <taxon>Capsaspora</taxon>
    </lineage>
</organism>
<evidence type="ECO:0000313" key="3">
    <source>
        <dbReference type="Proteomes" id="UP000008743"/>
    </source>
</evidence>
<dbReference type="InterPro" id="IPR010920">
    <property type="entry name" value="LSM_dom_sf"/>
</dbReference>
<feature type="region of interest" description="Disordered" evidence="1">
    <location>
        <begin position="76"/>
        <end position="103"/>
    </location>
</feature>
<name>A0A0D2U2J3_CAPO3</name>
<proteinExistence type="predicted"/>
<feature type="compositionally biased region" description="Low complexity" evidence="1">
    <location>
        <begin position="76"/>
        <end position="86"/>
    </location>
</feature>
<gene>
    <name evidence="2" type="ORF">CAOG_000891</name>
</gene>
<dbReference type="EMBL" id="KE346360">
    <property type="protein sequence ID" value="KJE89421.1"/>
    <property type="molecule type" value="Genomic_DNA"/>
</dbReference>
<dbReference type="GO" id="GO:0006398">
    <property type="term" value="P:mRNA 3'-end processing by stem-loop binding and cleavage"/>
    <property type="evidence" value="ECO:0007669"/>
    <property type="project" value="TreeGrafter"/>
</dbReference>
<protein>
    <recommendedName>
        <fullName evidence="4">LSM domain-containing protein</fullName>
    </recommendedName>
</protein>
<dbReference type="STRING" id="595528.A0A0D2U2J3"/>
<accession>A0A0D2U2J3</accession>
<keyword evidence="3" id="KW-1185">Reference proteome</keyword>
<dbReference type="OrthoDB" id="10002367at2759"/>
<evidence type="ECO:0000313" key="2">
    <source>
        <dbReference type="EMBL" id="KJE89421.1"/>
    </source>
</evidence>
<dbReference type="PhylomeDB" id="A0A0D2U2J3"/>
<dbReference type="PANTHER" id="PTHR21415:SF1">
    <property type="entry name" value="U7 SNRNA-ASSOCIATED SM-LIKE PROTEIN LSM11"/>
    <property type="match status" value="1"/>
</dbReference>
<dbReference type="GO" id="GO:0005683">
    <property type="term" value="C:U7 snRNP"/>
    <property type="evidence" value="ECO:0007669"/>
    <property type="project" value="TreeGrafter"/>
</dbReference>
<evidence type="ECO:0008006" key="4">
    <source>
        <dbReference type="Google" id="ProtNLM"/>
    </source>
</evidence>